<dbReference type="SMART" id="SM00028">
    <property type="entry name" value="TPR"/>
    <property type="match status" value="3"/>
</dbReference>
<dbReference type="EMBL" id="UIGY01000204">
    <property type="protein sequence ID" value="SUZ12792.1"/>
    <property type="molecule type" value="Genomic_DNA"/>
</dbReference>
<dbReference type="SUPFAM" id="SSF48452">
    <property type="entry name" value="TPR-like"/>
    <property type="match status" value="1"/>
</dbReference>
<feature type="region of interest" description="Disordered" evidence="2">
    <location>
        <begin position="1"/>
        <end position="30"/>
    </location>
</feature>
<feature type="compositionally biased region" description="Polar residues" evidence="2">
    <location>
        <begin position="13"/>
        <end position="30"/>
    </location>
</feature>
<feature type="repeat" description="TPR" evidence="1">
    <location>
        <begin position="70"/>
        <end position="103"/>
    </location>
</feature>
<reference evidence="3" key="1">
    <citation type="submission" date="2018-07" db="EMBL/GenBank/DDBJ databases">
        <authorList>
            <person name="Quirk P.G."/>
            <person name="Krulwich T.A."/>
        </authorList>
    </citation>
    <scope>NUCLEOTIDE SEQUENCE</scope>
    <source>
        <strain evidence="3">96224</strain>
    </source>
</reference>
<dbReference type="Gene3D" id="1.25.40.10">
    <property type="entry name" value="Tetratricopeptide repeat domain"/>
    <property type="match status" value="2"/>
</dbReference>
<organism evidence="3">
    <name type="scientific">Blumeria graminis f. sp. tritici 96224</name>
    <dbReference type="NCBI Taxonomy" id="1268274"/>
    <lineage>
        <taxon>Eukaryota</taxon>
        <taxon>Fungi</taxon>
        <taxon>Dikarya</taxon>
        <taxon>Ascomycota</taxon>
        <taxon>Pezizomycotina</taxon>
        <taxon>Leotiomycetes</taxon>
        <taxon>Erysiphales</taxon>
        <taxon>Erysiphaceae</taxon>
        <taxon>Blumeria</taxon>
    </lineage>
</organism>
<dbReference type="OrthoDB" id="1914839at2759"/>
<dbReference type="InterPro" id="IPR019734">
    <property type="entry name" value="TPR_rpt"/>
</dbReference>
<sequence>MAKIRPQGKRTRTNVASQKRSLPQQSKSLNSPHSLILEAEKYLQQGDLESAIPVAKRALSLVNTNTVESLPSLNLLGQIYVEHGDIELARKFFTQAAEIDIDGTISEELGGGADKFLWLAQLSEEGGHDSMQWFEKGATSLRRQSQELLGNMPASLNVEMNRAEISRKLAVCLCSMVEVYMTDLSWEDDAEQFCETLVTEATMVAPGLVESWQTLANVRISQQRLEDAKAALNRSLSLWLSLPPQDPNVPEYSSRVSLVRLLMEADMDTEAIQVLERLVSEDDSSVEVWYLGGWCLYNLGLKQKTSDLESGDCLEDWKYSWVTSKQWLKQALLLFNQQSYEDERLGEHAKELVENLSAELAGVTIPEDEEEWTEYEEDEEDEEMTEA</sequence>
<evidence type="ECO:0000313" key="3">
    <source>
        <dbReference type="EMBL" id="SUZ12792.1"/>
    </source>
</evidence>
<dbReference type="InterPro" id="IPR011990">
    <property type="entry name" value="TPR-like_helical_dom_sf"/>
</dbReference>
<evidence type="ECO:0000256" key="1">
    <source>
        <dbReference type="PROSITE-ProRule" id="PRU00339"/>
    </source>
</evidence>
<dbReference type="CDD" id="cd24142">
    <property type="entry name" value="ACL4-like"/>
    <property type="match status" value="1"/>
</dbReference>
<accession>A0A381LH12</accession>
<feature type="region of interest" description="Disordered" evidence="2">
    <location>
        <begin position="367"/>
        <end position="387"/>
    </location>
</feature>
<feature type="compositionally biased region" description="Basic residues" evidence="2">
    <location>
        <begin position="1"/>
        <end position="12"/>
    </location>
</feature>
<gene>
    <name evidence="3" type="ORF">BGT96224V2_LOCUS5945</name>
</gene>
<keyword evidence="1" id="KW-0802">TPR repeat</keyword>
<dbReference type="Pfam" id="PF13181">
    <property type="entry name" value="TPR_8"/>
    <property type="match status" value="2"/>
</dbReference>
<dbReference type="AlphaFoldDB" id="A0A381LH12"/>
<dbReference type="PROSITE" id="PS50005">
    <property type="entry name" value="TPR"/>
    <property type="match status" value="1"/>
</dbReference>
<name>A0A381LH12_BLUGR</name>
<protein>
    <submittedName>
        <fullName evidence="3">Bgt-3682</fullName>
    </submittedName>
</protein>
<evidence type="ECO:0000256" key="2">
    <source>
        <dbReference type="SAM" id="MobiDB-lite"/>
    </source>
</evidence>
<proteinExistence type="predicted"/>